<name>A0A922TB73_9HYPH</name>
<evidence type="ECO:0000313" key="3">
    <source>
        <dbReference type="Proteomes" id="UP000052167"/>
    </source>
</evidence>
<sequence>MTVIAAMMVNAVLFGVGAIAILSVPALNEMAKFLLPAWIVIALIASPFIGKLIAPRMRLRYWQDRDRAHI</sequence>
<reference evidence="2 3" key="1">
    <citation type="submission" date="2014-06" db="EMBL/GenBank/DDBJ databases">
        <title>Rhizobium pelagicum/R2-400B4.</title>
        <authorList>
            <person name="Kimes N.E."/>
            <person name="Lopez-Perez M."/>
        </authorList>
    </citation>
    <scope>NUCLEOTIDE SEQUENCE [LARGE SCALE GENOMIC DNA]</scope>
    <source>
        <strain evidence="2 3">R2-400B4</strain>
    </source>
</reference>
<gene>
    <name evidence="2" type="ORF">GV68_25605</name>
</gene>
<accession>A0A922TB73</accession>
<feature type="transmembrane region" description="Helical" evidence="1">
    <location>
        <begin position="33"/>
        <end position="54"/>
    </location>
</feature>
<feature type="transmembrane region" description="Helical" evidence="1">
    <location>
        <begin position="7"/>
        <end position="27"/>
    </location>
</feature>
<dbReference type="AlphaFoldDB" id="A0A922TB73"/>
<evidence type="ECO:0000256" key="1">
    <source>
        <dbReference type="SAM" id="Phobius"/>
    </source>
</evidence>
<keyword evidence="3" id="KW-1185">Reference proteome</keyword>
<comment type="caution">
    <text evidence="2">The sequence shown here is derived from an EMBL/GenBank/DDBJ whole genome shotgun (WGS) entry which is preliminary data.</text>
</comment>
<dbReference type="EMBL" id="JOKJ01000009">
    <property type="protein sequence ID" value="KEQ08578.1"/>
    <property type="molecule type" value="Genomic_DNA"/>
</dbReference>
<keyword evidence="1" id="KW-0472">Membrane</keyword>
<proteinExistence type="predicted"/>
<protein>
    <recommendedName>
        <fullName evidence="4">Transmembrane protein</fullName>
    </recommendedName>
</protein>
<dbReference type="Proteomes" id="UP000052167">
    <property type="component" value="Unassembled WGS sequence"/>
</dbReference>
<keyword evidence="1" id="KW-1133">Transmembrane helix</keyword>
<evidence type="ECO:0000313" key="2">
    <source>
        <dbReference type="EMBL" id="KEQ08578.1"/>
    </source>
</evidence>
<evidence type="ECO:0008006" key="4">
    <source>
        <dbReference type="Google" id="ProtNLM"/>
    </source>
</evidence>
<organism evidence="2 3">
    <name type="scientific">Pseudorhizobium pelagicum</name>
    <dbReference type="NCBI Taxonomy" id="1509405"/>
    <lineage>
        <taxon>Bacteria</taxon>
        <taxon>Pseudomonadati</taxon>
        <taxon>Pseudomonadota</taxon>
        <taxon>Alphaproteobacteria</taxon>
        <taxon>Hyphomicrobiales</taxon>
        <taxon>Rhizobiaceae</taxon>
        <taxon>Rhizobium/Agrobacterium group</taxon>
        <taxon>Pseudorhizobium</taxon>
    </lineage>
</organism>
<keyword evidence="1" id="KW-0812">Transmembrane</keyword>